<evidence type="ECO:0000313" key="2">
    <source>
        <dbReference type="Proteomes" id="UP001060085"/>
    </source>
</evidence>
<evidence type="ECO:0000313" key="1">
    <source>
        <dbReference type="EMBL" id="KAI5651100.1"/>
    </source>
</evidence>
<organism evidence="1 2">
    <name type="scientific">Catharanthus roseus</name>
    <name type="common">Madagascar periwinkle</name>
    <name type="synonym">Vinca rosea</name>
    <dbReference type="NCBI Taxonomy" id="4058"/>
    <lineage>
        <taxon>Eukaryota</taxon>
        <taxon>Viridiplantae</taxon>
        <taxon>Streptophyta</taxon>
        <taxon>Embryophyta</taxon>
        <taxon>Tracheophyta</taxon>
        <taxon>Spermatophyta</taxon>
        <taxon>Magnoliopsida</taxon>
        <taxon>eudicotyledons</taxon>
        <taxon>Gunneridae</taxon>
        <taxon>Pentapetalae</taxon>
        <taxon>asterids</taxon>
        <taxon>lamiids</taxon>
        <taxon>Gentianales</taxon>
        <taxon>Apocynaceae</taxon>
        <taxon>Rauvolfioideae</taxon>
        <taxon>Vinceae</taxon>
        <taxon>Catharanthinae</taxon>
        <taxon>Catharanthus</taxon>
    </lineage>
</organism>
<reference evidence="2" key="1">
    <citation type="journal article" date="2023" name="Nat. Plants">
        <title>Single-cell RNA sequencing provides a high-resolution roadmap for understanding the multicellular compartmentation of specialized metabolism.</title>
        <authorList>
            <person name="Sun S."/>
            <person name="Shen X."/>
            <person name="Li Y."/>
            <person name="Li Y."/>
            <person name="Wang S."/>
            <person name="Li R."/>
            <person name="Zhang H."/>
            <person name="Shen G."/>
            <person name="Guo B."/>
            <person name="Wei J."/>
            <person name="Xu J."/>
            <person name="St-Pierre B."/>
            <person name="Chen S."/>
            <person name="Sun C."/>
        </authorList>
    </citation>
    <scope>NUCLEOTIDE SEQUENCE [LARGE SCALE GENOMIC DNA]</scope>
</reference>
<gene>
    <name evidence="1" type="ORF">M9H77_37105</name>
</gene>
<keyword evidence="2" id="KW-1185">Reference proteome</keyword>
<sequence length="583" mass="66041">MMVVSIFYALIMTIFFGMCLYELLMFLTNYPLTLQSSCAILVSFYLLFHAILEVFRRLRPPQTTSGDGGNVQYGPPSYPVLGCLISFYKNRRRLLDWYTHLLSESPTTTIVISRFGARRTIVTSNPQNVEYILKTNFNNFPKGKSFTEILGDFLGRGIFNVDGHLWHIQRKLASHEISSRSFRDYFLRVLMDEVENKLLPIMDSLALERDKLKLKEEDKELLSVDLQDLLRRLGFDIICRITLGVDPCSLQKNSNSLPVSSLMEAFDKASEMSAKRGASSMSAIWKVKRFFRLGSEKVLQDSIQQIHSFVTNVIQDKRSRKNNNIIKGAEEEDLLSKTMAAVAAEEEEGNINNSGGVDDVIIRDLMISLIMAGRDTTSAAMTWFFYLLSGHRDIEDEVVKELVTVGLSSSSCSDVVLKELRLLKACLCESLRLYPPVAWDSKHAITDDILPDGTRIGAGDRITYFPYGMGRNEHLWGKDKSEFRPERWVIERGENGASSVKVLRNVSPYKFPVFQAGPRVCLGKDLAFIQMKYIVASLLKRFQIVPASSAMPVFVPFLTAHMAGGFKVFVRRRQTMSSLNQNV</sequence>
<comment type="caution">
    <text evidence="1">The sequence shown here is derived from an EMBL/GenBank/DDBJ whole genome shotgun (WGS) entry which is preliminary data.</text>
</comment>
<dbReference type="EMBL" id="CM044708">
    <property type="protein sequence ID" value="KAI5651100.1"/>
    <property type="molecule type" value="Genomic_DNA"/>
</dbReference>
<dbReference type="Proteomes" id="UP001060085">
    <property type="component" value="Linkage Group LG08"/>
</dbReference>
<accession>A0ACB9ZXI0</accession>
<protein>
    <submittedName>
        <fullName evidence="1">Uncharacterized protein</fullName>
    </submittedName>
</protein>
<name>A0ACB9ZXI0_CATRO</name>
<proteinExistence type="predicted"/>